<organism evidence="10 11">
    <name type="scientific">Candidatus Cyrtobacter comes</name>
    <dbReference type="NCBI Taxonomy" id="675776"/>
    <lineage>
        <taxon>Bacteria</taxon>
        <taxon>Pseudomonadati</taxon>
        <taxon>Pseudomonadota</taxon>
        <taxon>Alphaproteobacteria</taxon>
        <taxon>Rickettsiales</taxon>
        <taxon>Candidatus Midichloriaceae</taxon>
        <taxon>Candidatus Cyrtobacter</taxon>
    </lineage>
</organism>
<evidence type="ECO:0000313" key="11">
    <source>
        <dbReference type="Proteomes" id="UP001293791"/>
    </source>
</evidence>
<name>A0ABU5L9C6_9RICK</name>
<evidence type="ECO:0000256" key="4">
    <source>
        <dbReference type="ARBA" id="ARBA00022692"/>
    </source>
</evidence>
<sequence length="258" mass="28522">MKKSVIVKRRKKSSLPETKSGAWKVAYADFMTAMMALFMMLWILNSAPSETLKNIAMFFEPSFSMFTAKKEEEVVNADNSQTSSSTTDQYPDNMTASQEAMVAEIKGDLTLSAFRDNINIVKRPDGLLIEIVDQNKHPMFENNGSKLSKSAQVILSKIISLIKYSNSPLAISGHTEKPVIRADGYSSWALSSERAVSALAFLLSSGIPSERIHKVVALSDTDPLDNDNPYAINNRRISIMLLSDSNSPSYKKSSPIAR</sequence>
<keyword evidence="5 8" id="KW-1133">Transmembrane helix</keyword>
<dbReference type="InterPro" id="IPR050330">
    <property type="entry name" value="Bact_OuterMem_StrucFunc"/>
</dbReference>
<comment type="similarity">
    <text evidence="2">Belongs to the MotB family.</text>
</comment>
<dbReference type="EMBL" id="JARGYT010000095">
    <property type="protein sequence ID" value="MDZ5762718.1"/>
    <property type="molecule type" value="Genomic_DNA"/>
</dbReference>
<dbReference type="PROSITE" id="PS51123">
    <property type="entry name" value="OMPA_2"/>
    <property type="match status" value="1"/>
</dbReference>
<dbReference type="InterPro" id="IPR036737">
    <property type="entry name" value="OmpA-like_sf"/>
</dbReference>
<feature type="transmembrane region" description="Helical" evidence="8">
    <location>
        <begin position="21"/>
        <end position="44"/>
    </location>
</feature>
<keyword evidence="3" id="KW-1003">Cell membrane</keyword>
<evidence type="ECO:0000313" key="10">
    <source>
        <dbReference type="EMBL" id="MDZ5762718.1"/>
    </source>
</evidence>
<dbReference type="Pfam" id="PF13677">
    <property type="entry name" value="MotB_plug"/>
    <property type="match status" value="1"/>
</dbReference>
<evidence type="ECO:0000256" key="1">
    <source>
        <dbReference type="ARBA" id="ARBA00004162"/>
    </source>
</evidence>
<dbReference type="Proteomes" id="UP001293791">
    <property type="component" value="Unassembled WGS sequence"/>
</dbReference>
<dbReference type="CDD" id="cd07185">
    <property type="entry name" value="OmpA_C-like"/>
    <property type="match status" value="1"/>
</dbReference>
<feature type="domain" description="OmpA-like" evidence="9">
    <location>
        <begin position="127"/>
        <end position="245"/>
    </location>
</feature>
<proteinExistence type="inferred from homology"/>
<gene>
    <name evidence="10" type="ORF">Cyrtocomes_01110</name>
</gene>
<dbReference type="Gene3D" id="3.30.1330.60">
    <property type="entry name" value="OmpA-like domain"/>
    <property type="match status" value="1"/>
</dbReference>
<dbReference type="InterPro" id="IPR025713">
    <property type="entry name" value="MotB-like_N_dom"/>
</dbReference>
<dbReference type="PANTHER" id="PTHR30329:SF21">
    <property type="entry name" value="LIPOPROTEIN YIAD-RELATED"/>
    <property type="match status" value="1"/>
</dbReference>
<comment type="subcellular location">
    <subcellularLocation>
        <location evidence="1">Cell membrane</location>
        <topology evidence="1">Single-pass membrane protein</topology>
    </subcellularLocation>
</comment>
<dbReference type="InterPro" id="IPR006665">
    <property type="entry name" value="OmpA-like"/>
</dbReference>
<keyword evidence="6 7" id="KW-0472">Membrane</keyword>
<evidence type="ECO:0000256" key="7">
    <source>
        <dbReference type="PROSITE-ProRule" id="PRU00473"/>
    </source>
</evidence>
<comment type="caution">
    <text evidence="10">The sequence shown here is derived from an EMBL/GenBank/DDBJ whole genome shotgun (WGS) entry which is preliminary data.</text>
</comment>
<evidence type="ECO:0000256" key="8">
    <source>
        <dbReference type="SAM" id="Phobius"/>
    </source>
</evidence>
<evidence type="ECO:0000256" key="2">
    <source>
        <dbReference type="ARBA" id="ARBA00008914"/>
    </source>
</evidence>
<protein>
    <submittedName>
        <fullName evidence="10">Motility protein B</fullName>
    </submittedName>
</protein>
<dbReference type="SUPFAM" id="SSF103088">
    <property type="entry name" value="OmpA-like"/>
    <property type="match status" value="1"/>
</dbReference>
<reference evidence="10 11" key="1">
    <citation type="submission" date="2023-02" db="EMBL/GenBank/DDBJ databases">
        <title>Host association and intracellularity evolved multiple times independently in the Rickettsiales.</title>
        <authorList>
            <person name="Castelli M."/>
            <person name="Nardi T."/>
            <person name="Gammuto L."/>
            <person name="Bellinzona G."/>
            <person name="Sabaneyeva E."/>
            <person name="Potekhin A."/>
            <person name="Serra V."/>
            <person name="Petroni G."/>
            <person name="Sassera D."/>
        </authorList>
    </citation>
    <scope>NUCLEOTIDE SEQUENCE [LARGE SCALE GENOMIC DNA]</scope>
    <source>
        <strain evidence="10 11">BOD18</strain>
    </source>
</reference>
<dbReference type="PANTHER" id="PTHR30329">
    <property type="entry name" value="STATOR ELEMENT OF FLAGELLAR MOTOR COMPLEX"/>
    <property type="match status" value="1"/>
</dbReference>
<evidence type="ECO:0000259" key="9">
    <source>
        <dbReference type="PROSITE" id="PS51123"/>
    </source>
</evidence>
<keyword evidence="11" id="KW-1185">Reference proteome</keyword>
<keyword evidence="4 8" id="KW-0812">Transmembrane</keyword>
<evidence type="ECO:0000256" key="5">
    <source>
        <dbReference type="ARBA" id="ARBA00022989"/>
    </source>
</evidence>
<dbReference type="RefSeq" id="WP_322498163.1">
    <property type="nucleotide sequence ID" value="NZ_JARGYT010000095.1"/>
</dbReference>
<evidence type="ECO:0000256" key="3">
    <source>
        <dbReference type="ARBA" id="ARBA00022475"/>
    </source>
</evidence>
<accession>A0ABU5L9C6</accession>
<evidence type="ECO:0000256" key="6">
    <source>
        <dbReference type="ARBA" id="ARBA00023136"/>
    </source>
</evidence>
<dbReference type="Pfam" id="PF00691">
    <property type="entry name" value="OmpA"/>
    <property type="match status" value="1"/>
</dbReference>